<keyword evidence="3" id="KW-0963">Cytoplasm</keyword>
<evidence type="ECO:0000313" key="7">
    <source>
        <dbReference type="Proteomes" id="UP001363151"/>
    </source>
</evidence>
<keyword evidence="7" id="KW-1185">Reference proteome</keyword>
<evidence type="ECO:0000256" key="2">
    <source>
        <dbReference type="ARBA" id="ARBA00004496"/>
    </source>
</evidence>
<gene>
    <name evidence="6" type="ORF">SO694_00088146</name>
</gene>
<dbReference type="InterPro" id="IPR044159">
    <property type="entry name" value="IQM"/>
</dbReference>
<evidence type="ECO:0000256" key="1">
    <source>
        <dbReference type="ARBA" id="ARBA00004123"/>
    </source>
</evidence>
<dbReference type="PANTHER" id="PTHR31250">
    <property type="entry name" value="IQ DOMAIN-CONTAINING PROTEIN IQM3"/>
    <property type="match status" value="1"/>
</dbReference>
<organism evidence="6 7">
    <name type="scientific">Aureococcus anophagefferens</name>
    <name type="common">Harmful bloom alga</name>
    <dbReference type="NCBI Taxonomy" id="44056"/>
    <lineage>
        <taxon>Eukaryota</taxon>
        <taxon>Sar</taxon>
        <taxon>Stramenopiles</taxon>
        <taxon>Ochrophyta</taxon>
        <taxon>Pelagophyceae</taxon>
        <taxon>Pelagomonadales</taxon>
        <taxon>Pelagomonadaceae</taxon>
        <taxon>Aureococcus</taxon>
    </lineage>
</organism>
<sequence>MLRRALRPAAIACSGFYVTRNDGPRDDDARVKQLLKQTDKARQHAQERVPHAGTFMMGVVPKQWLEVLDEKHRYGSILYPYWQRWETSRTRMSFFMWLDEGRGCLVDLPDCPRRFLEECEVLYLTRDELRLFEVEIRDGLLVWLADGEPVDLHDGAAAAAPTLRAAAAAALVDAQLVRSARARGSPTLGAQRGPRPRAPGVDTVSREDRERILAPLVAEGCLRKLRDPYHALRSQAKPSDDELHEYDRLWDAFKVSGAFHHARRGATAAASPGPSRSGAASSRS</sequence>
<accession>A0ABR1G3H5</accession>
<name>A0ABR1G3H5_AURAN</name>
<dbReference type="EMBL" id="JBBJCI010000128">
    <property type="protein sequence ID" value="KAK7247756.1"/>
    <property type="molecule type" value="Genomic_DNA"/>
</dbReference>
<feature type="region of interest" description="Disordered" evidence="5">
    <location>
        <begin position="183"/>
        <end position="205"/>
    </location>
</feature>
<reference evidence="6 7" key="1">
    <citation type="submission" date="2024-03" db="EMBL/GenBank/DDBJ databases">
        <title>Aureococcus anophagefferens CCMP1851 and Kratosvirus quantuckense: Draft genome of a second virus-susceptible host strain in the model system.</title>
        <authorList>
            <person name="Chase E."/>
            <person name="Truchon A.R."/>
            <person name="Schepens W."/>
            <person name="Wilhelm S.W."/>
        </authorList>
    </citation>
    <scope>NUCLEOTIDE SEQUENCE [LARGE SCALE GENOMIC DNA]</scope>
    <source>
        <strain evidence="6 7">CCMP1851</strain>
    </source>
</reference>
<dbReference type="Proteomes" id="UP001363151">
    <property type="component" value="Unassembled WGS sequence"/>
</dbReference>
<comment type="subcellular location">
    <subcellularLocation>
        <location evidence="2">Cytoplasm</location>
    </subcellularLocation>
    <subcellularLocation>
        <location evidence="1">Nucleus</location>
    </subcellularLocation>
</comment>
<dbReference type="PANTHER" id="PTHR31250:SF27">
    <property type="entry name" value="IQ DOMAIN-CONTAINING PROTEIN IQM5"/>
    <property type="match status" value="1"/>
</dbReference>
<evidence type="ECO:0000256" key="5">
    <source>
        <dbReference type="SAM" id="MobiDB-lite"/>
    </source>
</evidence>
<evidence type="ECO:0000256" key="4">
    <source>
        <dbReference type="ARBA" id="ARBA00023242"/>
    </source>
</evidence>
<comment type="caution">
    <text evidence="6">The sequence shown here is derived from an EMBL/GenBank/DDBJ whole genome shotgun (WGS) entry which is preliminary data.</text>
</comment>
<keyword evidence="4" id="KW-0539">Nucleus</keyword>
<evidence type="ECO:0000313" key="6">
    <source>
        <dbReference type="EMBL" id="KAK7247756.1"/>
    </source>
</evidence>
<feature type="region of interest" description="Disordered" evidence="5">
    <location>
        <begin position="262"/>
        <end position="284"/>
    </location>
</feature>
<evidence type="ECO:0000256" key="3">
    <source>
        <dbReference type="ARBA" id="ARBA00022490"/>
    </source>
</evidence>
<protein>
    <submittedName>
        <fullName evidence="6">Uncharacterized protein</fullName>
    </submittedName>
</protein>
<feature type="compositionally biased region" description="Low complexity" evidence="5">
    <location>
        <begin position="265"/>
        <end position="284"/>
    </location>
</feature>
<proteinExistence type="predicted"/>